<dbReference type="GO" id="GO:0046872">
    <property type="term" value="F:metal ion binding"/>
    <property type="evidence" value="ECO:0007669"/>
    <property type="project" value="UniProtKB-KW"/>
</dbReference>
<dbReference type="PROSITE" id="PS51296">
    <property type="entry name" value="RIESKE"/>
    <property type="match status" value="1"/>
</dbReference>
<dbReference type="GO" id="GO:0004497">
    <property type="term" value="F:monooxygenase activity"/>
    <property type="evidence" value="ECO:0007669"/>
    <property type="project" value="UniProtKB-ARBA"/>
</dbReference>
<evidence type="ECO:0000256" key="1">
    <source>
        <dbReference type="ARBA" id="ARBA00002494"/>
    </source>
</evidence>
<evidence type="ECO:0000256" key="6">
    <source>
        <dbReference type="ARBA" id="ARBA00023014"/>
    </source>
</evidence>
<evidence type="ECO:0000256" key="2">
    <source>
        <dbReference type="ARBA" id="ARBA00015816"/>
    </source>
</evidence>
<comment type="caution">
    <text evidence="12">The sequence shown here is derived from an EMBL/GenBank/DDBJ whole genome shotgun (WGS) entry which is preliminary data.</text>
</comment>
<dbReference type="SUPFAM" id="SSF50022">
    <property type="entry name" value="ISP domain"/>
    <property type="match status" value="1"/>
</dbReference>
<keyword evidence="3" id="KW-0001">2Fe-2S</keyword>
<evidence type="ECO:0000256" key="8">
    <source>
        <dbReference type="ARBA" id="ARBA00029586"/>
    </source>
</evidence>
<dbReference type="CDD" id="cd03467">
    <property type="entry name" value="Rieske"/>
    <property type="match status" value="1"/>
</dbReference>
<dbReference type="AlphaFoldDB" id="A0A934X3D5"/>
<keyword evidence="7" id="KW-1015">Disulfide bond</keyword>
<keyword evidence="6" id="KW-0411">Iron-sulfur</keyword>
<dbReference type="Proteomes" id="UP000726105">
    <property type="component" value="Unassembled WGS sequence"/>
</dbReference>
<evidence type="ECO:0000259" key="11">
    <source>
        <dbReference type="PROSITE" id="PS51296"/>
    </source>
</evidence>
<feature type="domain" description="Rieske" evidence="11">
    <location>
        <begin position="45"/>
        <end position="135"/>
    </location>
</feature>
<evidence type="ECO:0000256" key="5">
    <source>
        <dbReference type="ARBA" id="ARBA00023004"/>
    </source>
</evidence>
<comment type="function">
    <text evidence="1">Iron-sulfur subunit of the cytochrome bc1 complex, an essential component of the respiratory electron transport chain required for ATP synthesis. The bc1 complex catalyzes the oxidation of menaquinol and the reduction of cytochrome c in the respiratory chain. The bc1 complex operates through a Q-cycle mechanism that couples electron transfer to generation of the proton gradient that drives ATP synthesis.</text>
</comment>
<evidence type="ECO:0000256" key="7">
    <source>
        <dbReference type="ARBA" id="ARBA00023157"/>
    </source>
</evidence>
<evidence type="ECO:0000256" key="9">
    <source>
        <dbReference type="ARBA" id="ARBA00034078"/>
    </source>
</evidence>
<reference evidence="14 15" key="1">
    <citation type="submission" date="2020-10" db="EMBL/GenBank/DDBJ databases">
        <title>Connecting structure to function with the recovery of over 1000 high-quality activated sludge metagenome-assembled genomes encoding full-length rRNA genes using long-read sequencing.</title>
        <authorList>
            <person name="Singleton C.M."/>
            <person name="Petriglieri F."/>
            <person name="Kristensen J.M."/>
            <person name="Kirkegaard R.H."/>
            <person name="Michaelsen T.Y."/>
            <person name="Andersen M.H."/>
            <person name="Karst S.M."/>
            <person name="Dueholm M.S."/>
            <person name="Nielsen P.H."/>
            <person name="Albertsen M."/>
        </authorList>
    </citation>
    <scope>NUCLEOTIDE SEQUENCE [LARGE SCALE GENOMIC DNA]</scope>
    <source>
        <strain evidence="12">AalE_18-Q3-R2-46_BAT3C.188</strain>
        <strain evidence="13">Ega_18-Q3-R5-49_MAXAC.001</strain>
    </source>
</reference>
<evidence type="ECO:0000313" key="15">
    <source>
        <dbReference type="Proteomes" id="UP000726105"/>
    </source>
</evidence>
<gene>
    <name evidence="12" type="ORF">IPF40_04225</name>
    <name evidence="13" type="ORF">IPI13_05365</name>
</gene>
<dbReference type="PRINTS" id="PR00162">
    <property type="entry name" value="RIESKE"/>
</dbReference>
<protein>
    <recommendedName>
        <fullName evidence="2">Cytochrome bc1 complex Rieske iron-sulfur subunit</fullName>
    </recommendedName>
    <alternativeName>
        <fullName evidence="8">Cytochrome bc1 reductase complex subunit QcrA</fullName>
    </alternativeName>
</protein>
<dbReference type="FunFam" id="2.102.10.10:FF:000016">
    <property type="entry name" value="Nitrite reductase/ring-hydroxylating ferredoxin subunit"/>
    <property type="match status" value="1"/>
</dbReference>
<dbReference type="Gene3D" id="2.102.10.10">
    <property type="entry name" value="Rieske [2Fe-2S] iron-sulphur domain"/>
    <property type="match status" value="1"/>
</dbReference>
<dbReference type="EMBL" id="JADIXZ010000003">
    <property type="protein sequence ID" value="MBK6300281.1"/>
    <property type="molecule type" value="Genomic_DNA"/>
</dbReference>
<evidence type="ECO:0000313" key="14">
    <source>
        <dbReference type="Proteomes" id="UP000718281"/>
    </source>
</evidence>
<evidence type="ECO:0000313" key="13">
    <source>
        <dbReference type="EMBL" id="MBK7272605.1"/>
    </source>
</evidence>
<dbReference type="Proteomes" id="UP000718281">
    <property type="component" value="Unassembled WGS sequence"/>
</dbReference>
<dbReference type="EMBL" id="JADJIB010000002">
    <property type="protein sequence ID" value="MBK7272605.1"/>
    <property type="molecule type" value="Genomic_DNA"/>
</dbReference>
<dbReference type="InterPro" id="IPR036922">
    <property type="entry name" value="Rieske_2Fe-2S_sf"/>
</dbReference>
<dbReference type="PANTHER" id="PTHR10134">
    <property type="entry name" value="CYTOCHROME B-C1 COMPLEX SUBUNIT RIESKE, MITOCHONDRIAL"/>
    <property type="match status" value="1"/>
</dbReference>
<accession>A0A934X3D5</accession>
<sequence>MATQPSRRSILQVAGTVGAAAATAGTLAGCGGSSAAPAQTTKAAGSALKAADIPVGGGKVVGQVVVTQPTAGTFKAFSAVCTHEGCLVSKIESAKITCTCHGSVFDAATGAVVSGPAKGPLAAKTVTVSGDSLTLS</sequence>
<dbReference type="GO" id="GO:0016705">
    <property type="term" value="F:oxidoreductase activity, acting on paired donors, with incorporation or reduction of molecular oxygen"/>
    <property type="evidence" value="ECO:0007669"/>
    <property type="project" value="UniProtKB-ARBA"/>
</dbReference>
<dbReference type="PROSITE" id="PS51318">
    <property type="entry name" value="TAT"/>
    <property type="match status" value="1"/>
</dbReference>
<keyword evidence="10" id="KW-0732">Signal</keyword>
<proteinExistence type="predicted"/>
<name>A0A934X3D5_9MICO</name>
<organism evidence="12 14">
    <name type="scientific">Candidatus Phosphoribacter hodrii</name>
    <dbReference type="NCBI Taxonomy" id="2953743"/>
    <lineage>
        <taxon>Bacteria</taxon>
        <taxon>Bacillati</taxon>
        <taxon>Actinomycetota</taxon>
        <taxon>Actinomycetes</taxon>
        <taxon>Micrococcales</taxon>
        <taxon>Dermatophilaceae</taxon>
        <taxon>Candidatus Phosphoribacter</taxon>
    </lineage>
</organism>
<feature type="chain" id="PRO_5038324876" description="Cytochrome bc1 complex Rieske iron-sulfur subunit" evidence="10">
    <location>
        <begin position="25"/>
        <end position="136"/>
    </location>
</feature>
<evidence type="ECO:0000256" key="3">
    <source>
        <dbReference type="ARBA" id="ARBA00022714"/>
    </source>
</evidence>
<dbReference type="PROSITE" id="PS51257">
    <property type="entry name" value="PROKAR_LIPOPROTEIN"/>
    <property type="match status" value="1"/>
</dbReference>
<dbReference type="InterPro" id="IPR006311">
    <property type="entry name" value="TAT_signal"/>
</dbReference>
<comment type="cofactor">
    <cofactor evidence="9">
        <name>[2Fe-2S] cluster</name>
        <dbReference type="ChEBI" id="CHEBI:190135"/>
    </cofactor>
</comment>
<dbReference type="GO" id="GO:0051537">
    <property type="term" value="F:2 iron, 2 sulfur cluster binding"/>
    <property type="evidence" value="ECO:0007669"/>
    <property type="project" value="UniProtKB-KW"/>
</dbReference>
<dbReference type="InterPro" id="IPR014349">
    <property type="entry name" value="Rieske_Fe-S_prot"/>
</dbReference>
<dbReference type="InterPro" id="IPR005805">
    <property type="entry name" value="Rieske_Fe-S_prot_C"/>
</dbReference>
<evidence type="ECO:0000256" key="4">
    <source>
        <dbReference type="ARBA" id="ARBA00022723"/>
    </source>
</evidence>
<dbReference type="InterPro" id="IPR017941">
    <property type="entry name" value="Rieske_2Fe-2S"/>
</dbReference>
<keyword evidence="4" id="KW-0479">Metal-binding</keyword>
<keyword evidence="5" id="KW-0408">Iron</keyword>
<dbReference type="Pfam" id="PF00355">
    <property type="entry name" value="Rieske"/>
    <property type="match status" value="1"/>
</dbReference>
<evidence type="ECO:0000313" key="12">
    <source>
        <dbReference type="EMBL" id="MBK6300281.1"/>
    </source>
</evidence>
<evidence type="ECO:0000256" key="10">
    <source>
        <dbReference type="SAM" id="SignalP"/>
    </source>
</evidence>
<dbReference type="GO" id="GO:0016020">
    <property type="term" value="C:membrane"/>
    <property type="evidence" value="ECO:0007669"/>
    <property type="project" value="InterPro"/>
</dbReference>
<feature type="signal peptide" evidence="10">
    <location>
        <begin position="1"/>
        <end position="24"/>
    </location>
</feature>